<organism evidence="11 12">
    <name type="scientific">Botryobasidium botryosum (strain FD-172 SS1)</name>
    <dbReference type="NCBI Taxonomy" id="930990"/>
    <lineage>
        <taxon>Eukaryota</taxon>
        <taxon>Fungi</taxon>
        <taxon>Dikarya</taxon>
        <taxon>Basidiomycota</taxon>
        <taxon>Agaricomycotina</taxon>
        <taxon>Agaricomycetes</taxon>
        <taxon>Cantharellales</taxon>
        <taxon>Botryobasidiaceae</taxon>
        <taxon>Botryobasidium</taxon>
    </lineage>
</organism>
<dbReference type="InterPro" id="IPR014729">
    <property type="entry name" value="Rossmann-like_a/b/a_fold"/>
</dbReference>
<dbReference type="EMBL" id="KL198025">
    <property type="protein sequence ID" value="KDQ16950.1"/>
    <property type="molecule type" value="Genomic_DNA"/>
</dbReference>
<dbReference type="PANTHER" id="PTHR10739">
    <property type="entry name" value="CYTIDYLYLTRANSFERASE"/>
    <property type="match status" value="1"/>
</dbReference>
<evidence type="ECO:0000256" key="7">
    <source>
        <dbReference type="ARBA" id="ARBA00023264"/>
    </source>
</evidence>
<name>A0A067MQG9_BOTB1</name>
<dbReference type="AlphaFoldDB" id="A0A067MQG9"/>
<evidence type="ECO:0000313" key="12">
    <source>
        <dbReference type="Proteomes" id="UP000027195"/>
    </source>
</evidence>
<comment type="similarity">
    <text evidence="1">Belongs to the cytidylyltransferase family.</text>
</comment>
<feature type="region of interest" description="Disordered" evidence="9">
    <location>
        <begin position="1"/>
        <end position="68"/>
    </location>
</feature>
<keyword evidence="3" id="KW-0808">Transferase</keyword>
<dbReference type="EC" id="2.7.7.15" evidence="8"/>
<evidence type="ECO:0000256" key="3">
    <source>
        <dbReference type="ARBA" id="ARBA00022679"/>
    </source>
</evidence>
<feature type="domain" description="Cytidyltransferase-like" evidence="10">
    <location>
        <begin position="244"/>
        <end position="370"/>
    </location>
</feature>
<evidence type="ECO:0000256" key="1">
    <source>
        <dbReference type="ARBA" id="ARBA00010101"/>
    </source>
</evidence>
<dbReference type="OrthoDB" id="17102at2759"/>
<proteinExistence type="inferred from homology"/>
<keyword evidence="7" id="KW-1208">Phospholipid metabolism</keyword>
<dbReference type="Gene3D" id="3.40.50.620">
    <property type="entry name" value="HUPs"/>
    <property type="match status" value="1"/>
</dbReference>
<gene>
    <name evidence="11" type="ORF">BOTBODRAFT_30338</name>
</gene>
<protein>
    <recommendedName>
        <fullName evidence="8">choline-phosphate cytidylyltransferase</fullName>
        <ecNumber evidence="8">2.7.7.15</ecNumber>
    </recommendedName>
</protein>
<dbReference type="GO" id="GO:0005635">
    <property type="term" value="C:nuclear envelope"/>
    <property type="evidence" value="ECO:0007669"/>
    <property type="project" value="TreeGrafter"/>
</dbReference>
<feature type="compositionally biased region" description="Pro residues" evidence="9">
    <location>
        <begin position="190"/>
        <end position="203"/>
    </location>
</feature>
<feature type="region of interest" description="Disordered" evidence="9">
    <location>
        <begin position="127"/>
        <end position="166"/>
    </location>
</feature>
<dbReference type="GO" id="GO:0031210">
    <property type="term" value="F:phosphatidylcholine binding"/>
    <property type="evidence" value="ECO:0007669"/>
    <property type="project" value="TreeGrafter"/>
</dbReference>
<keyword evidence="2" id="KW-0444">Lipid biosynthesis</keyword>
<dbReference type="GO" id="GO:0004105">
    <property type="term" value="F:choline-phosphate cytidylyltransferase activity"/>
    <property type="evidence" value="ECO:0007669"/>
    <property type="project" value="UniProtKB-EC"/>
</dbReference>
<feature type="compositionally biased region" description="Acidic residues" evidence="9">
    <location>
        <begin position="27"/>
        <end position="40"/>
    </location>
</feature>
<evidence type="ECO:0000256" key="9">
    <source>
        <dbReference type="SAM" id="MobiDB-lite"/>
    </source>
</evidence>
<dbReference type="HOGENOM" id="CLU_037448_0_0_1"/>
<dbReference type="InterPro" id="IPR041723">
    <property type="entry name" value="CCT"/>
</dbReference>
<dbReference type="STRING" id="930990.A0A067MQG9"/>
<dbReference type="PANTHER" id="PTHR10739:SF13">
    <property type="entry name" value="CHOLINE-PHOSPHATE CYTIDYLYLTRANSFERASE"/>
    <property type="match status" value="1"/>
</dbReference>
<sequence>MDLHRKTLHSKRSFANARNSESAVYDASEEDAGNDASEDDASIRSVHLPPAIHARQTIPTSPLATGKTMSTATLQKVAHAQHRPGVVAGGKMLLAPGSDDSGMESGTYDGDIESSTTAAAIAPSKLFGQGRSPSLTPSPIASPSSPAFPPAILSAHSPSTSPKDSDAHSAYMIAAAKTPLVSARGILTPVEPPPPDVPQPPEAASPSSLTPEQIQAHVRNVIEGKEARPYKVNPPPTDRPVRIYADGVYDMFHFGHALQLRQAKLSFPSVHLLVGVCSDELVDLHKARTVMTHTERCESVRHCRWADEVIPEAPWIIDDEFLKKWEIDYVAHDDEPYAGINGVDDVYGFVKEQGKFIPTHRTPGVSTSELLGRMVVDYRKGEFDRKLEKMGHAELMSRPPSRGASSRGPGSPVKGTTFLELPTQNITPPPA</sequence>
<evidence type="ECO:0000256" key="2">
    <source>
        <dbReference type="ARBA" id="ARBA00022516"/>
    </source>
</evidence>
<dbReference type="InterPro" id="IPR045049">
    <property type="entry name" value="Pcy1-like"/>
</dbReference>
<feature type="region of interest" description="Disordered" evidence="9">
    <location>
        <begin position="185"/>
        <end position="211"/>
    </location>
</feature>
<evidence type="ECO:0000256" key="4">
    <source>
        <dbReference type="ARBA" id="ARBA00022695"/>
    </source>
</evidence>
<evidence type="ECO:0000313" key="11">
    <source>
        <dbReference type="EMBL" id="KDQ16950.1"/>
    </source>
</evidence>
<feature type="compositionally biased region" description="Polar residues" evidence="9">
    <location>
        <begin position="422"/>
        <end position="431"/>
    </location>
</feature>
<keyword evidence="6" id="KW-0594">Phospholipid biosynthesis</keyword>
<dbReference type="InterPro" id="IPR004821">
    <property type="entry name" value="Cyt_trans-like"/>
</dbReference>
<dbReference type="NCBIfam" id="TIGR00125">
    <property type="entry name" value="cyt_tran_rel"/>
    <property type="match status" value="1"/>
</dbReference>
<keyword evidence="4" id="KW-0548">Nucleotidyltransferase</keyword>
<feature type="region of interest" description="Disordered" evidence="9">
    <location>
        <begin position="389"/>
        <end position="431"/>
    </location>
</feature>
<feature type="compositionally biased region" description="Polar residues" evidence="9">
    <location>
        <begin position="57"/>
        <end position="68"/>
    </location>
</feature>
<evidence type="ECO:0000256" key="8">
    <source>
        <dbReference type="ARBA" id="ARBA00026101"/>
    </source>
</evidence>
<keyword evidence="5" id="KW-0443">Lipid metabolism</keyword>
<dbReference type="SUPFAM" id="SSF52374">
    <property type="entry name" value="Nucleotidylyl transferase"/>
    <property type="match status" value="1"/>
</dbReference>
<evidence type="ECO:0000259" key="10">
    <source>
        <dbReference type="Pfam" id="PF01467"/>
    </source>
</evidence>
<dbReference type="Proteomes" id="UP000027195">
    <property type="component" value="Unassembled WGS sequence"/>
</dbReference>
<reference evidence="12" key="1">
    <citation type="journal article" date="2014" name="Proc. Natl. Acad. Sci. U.S.A.">
        <title>Extensive sampling of basidiomycete genomes demonstrates inadequacy of the white-rot/brown-rot paradigm for wood decay fungi.</title>
        <authorList>
            <person name="Riley R."/>
            <person name="Salamov A.A."/>
            <person name="Brown D.W."/>
            <person name="Nagy L.G."/>
            <person name="Floudas D."/>
            <person name="Held B.W."/>
            <person name="Levasseur A."/>
            <person name="Lombard V."/>
            <person name="Morin E."/>
            <person name="Otillar R."/>
            <person name="Lindquist E.A."/>
            <person name="Sun H."/>
            <person name="LaButti K.M."/>
            <person name="Schmutz J."/>
            <person name="Jabbour D."/>
            <person name="Luo H."/>
            <person name="Baker S.E."/>
            <person name="Pisabarro A.G."/>
            <person name="Walton J.D."/>
            <person name="Blanchette R.A."/>
            <person name="Henrissat B."/>
            <person name="Martin F."/>
            <person name="Cullen D."/>
            <person name="Hibbett D.S."/>
            <person name="Grigoriev I.V."/>
        </authorList>
    </citation>
    <scope>NUCLEOTIDE SEQUENCE [LARGE SCALE GENOMIC DNA]</scope>
    <source>
        <strain evidence="12">FD-172 SS1</strain>
    </source>
</reference>
<accession>A0A067MQG9</accession>
<feature type="compositionally biased region" description="Low complexity" evidence="9">
    <location>
        <begin position="397"/>
        <end position="412"/>
    </location>
</feature>
<dbReference type="Pfam" id="PF01467">
    <property type="entry name" value="CTP_transf_like"/>
    <property type="match status" value="1"/>
</dbReference>
<feature type="compositionally biased region" description="Basic residues" evidence="9">
    <location>
        <begin position="1"/>
        <end position="12"/>
    </location>
</feature>
<dbReference type="CDD" id="cd02174">
    <property type="entry name" value="CCT"/>
    <property type="match status" value="1"/>
</dbReference>
<keyword evidence="12" id="KW-1185">Reference proteome</keyword>
<evidence type="ECO:0000256" key="5">
    <source>
        <dbReference type="ARBA" id="ARBA00023098"/>
    </source>
</evidence>
<dbReference type="InParanoid" id="A0A067MQG9"/>
<feature type="compositionally biased region" description="Low complexity" evidence="9">
    <location>
        <begin position="132"/>
        <end position="155"/>
    </location>
</feature>
<evidence type="ECO:0000256" key="6">
    <source>
        <dbReference type="ARBA" id="ARBA00023209"/>
    </source>
</evidence>